<evidence type="ECO:0000313" key="1">
    <source>
        <dbReference type="EMBL" id="SOZ35300.1"/>
    </source>
</evidence>
<dbReference type="AntiFam" id="ANF00010">
    <property type="entry name" value="tRNA translation"/>
</dbReference>
<sequence length="116" mass="13277">MVHPPCGFFFWVRDYVVNHGKCNKICCIRCENRYIILSSLQTLHQRRRQRNPAVTVQSIGYGAIAQLGERLHGMQEVSGSIPLSSTRIWEVSEKKLPKREKACYDGGLSSARQKTR</sequence>
<proteinExistence type="predicted"/>
<evidence type="ECO:0000313" key="2">
    <source>
        <dbReference type="EMBL" id="SPD47248.1"/>
    </source>
</evidence>
<dbReference type="EMBL" id="OFTC01000009">
    <property type="protein sequence ID" value="SOZ35300.1"/>
    <property type="molecule type" value="Genomic_DNA"/>
</dbReference>
<keyword evidence="4" id="KW-1185">Reference proteome</keyword>
<dbReference type="Proteomes" id="UP000255168">
    <property type="component" value="Chromosome I"/>
</dbReference>
<accession>A0A375H8R2</accession>
<reference evidence="3 4" key="1">
    <citation type="submission" date="2018-01" db="EMBL/GenBank/DDBJ databases">
        <authorList>
            <person name="Clerissi C."/>
        </authorList>
    </citation>
    <scope>NUCLEOTIDE SEQUENCE [LARGE SCALE GENOMIC DNA]</scope>
    <source>
        <strain evidence="1">Cupriavidus taiwanensis STM 6082</strain>
        <strain evidence="2">Cupriavidus taiwanensis STM 6160</strain>
    </source>
</reference>
<dbReference type="EMBL" id="LT984806">
    <property type="protein sequence ID" value="SPD47248.1"/>
    <property type="molecule type" value="Genomic_DNA"/>
</dbReference>
<gene>
    <name evidence="1" type="ORF">CBM2605_A170219</name>
    <name evidence="2" type="ORF">CBM2607_12188</name>
</gene>
<dbReference type="AlphaFoldDB" id="A0A375H8R2"/>
<organism evidence="2 3">
    <name type="scientific">Cupriavidus neocaledonicus</name>
    <dbReference type="NCBI Taxonomy" id="1040979"/>
    <lineage>
        <taxon>Bacteria</taxon>
        <taxon>Pseudomonadati</taxon>
        <taxon>Pseudomonadota</taxon>
        <taxon>Betaproteobacteria</taxon>
        <taxon>Burkholderiales</taxon>
        <taxon>Burkholderiaceae</taxon>
        <taxon>Cupriavidus</taxon>
    </lineage>
</organism>
<protein>
    <submittedName>
        <fullName evidence="2">Uncharacterized protein</fullName>
    </submittedName>
</protein>
<dbReference type="Proteomes" id="UP000256710">
    <property type="component" value="Unassembled WGS sequence"/>
</dbReference>
<evidence type="ECO:0000313" key="3">
    <source>
        <dbReference type="Proteomes" id="UP000255168"/>
    </source>
</evidence>
<name>A0A375H8R2_9BURK</name>
<evidence type="ECO:0000313" key="4">
    <source>
        <dbReference type="Proteomes" id="UP000256710"/>
    </source>
</evidence>